<keyword evidence="2" id="KW-1185">Reference proteome</keyword>
<reference evidence="2" key="1">
    <citation type="journal article" date="2019" name="Int. J. Syst. Evol. Microbiol.">
        <title>The Global Catalogue of Microorganisms (GCM) 10K type strain sequencing project: providing services to taxonomists for standard genome sequencing and annotation.</title>
        <authorList>
            <consortium name="The Broad Institute Genomics Platform"/>
            <consortium name="The Broad Institute Genome Sequencing Center for Infectious Disease"/>
            <person name="Wu L."/>
            <person name="Ma J."/>
        </authorList>
    </citation>
    <scope>NUCLEOTIDE SEQUENCE [LARGE SCALE GENOMIC DNA]</scope>
    <source>
        <strain evidence="2">KCTC 52640</strain>
    </source>
</reference>
<evidence type="ECO:0000313" key="2">
    <source>
        <dbReference type="Proteomes" id="UP001595462"/>
    </source>
</evidence>
<accession>A0ABV7ERL7</accession>
<sequence>MTMPAGNADLTLAILIYATACLENGDWAVLRDLNFGQQEIEALESLQFSEFLSIADRMDGHVLDISLDRERFWLVLKEMKAERAIEKLKTEMVCREAPADMMRHLFGMTDRQYTAIRRRFRCSRRGPGRPAEPDTETMDTIWAAWQRHLDGREPQSAIEWLQLSDASGADCRTVWRFIRGANALERTS</sequence>
<name>A0ABV7ERL7_9GAMM</name>
<dbReference type="Pfam" id="PF11198">
    <property type="entry name" value="DUF2857"/>
    <property type="match status" value="1"/>
</dbReference>
<dbReference type="InterPro" id="IPR021364">
    <property type="entry name" value="DUF2857"/>
</dbReference>
<gene>
    <name evidence="1" type="ORF">ACFOSU_16180</name>
</gene>
<dbReference type="Proteomes" id="UP001595462">
    <property type="component" value="Unassembled WGS sequence"/>
</dbReference>
<organism evidence="1 2">
    <name type="scientific">Salinisphaera aquimarina</name>
    <dbReference type="NCBI Taxonomy" id="2094031"/>
    <lineage>
        <taxon>Bacteria</taxon>
        <taxon>Pseudomonadati</taxon>
        <taxon>Pseudomonadota</taxon>
        <taxon>Gammaproteobacteria</taxon>
        <taxon>Salinisphaerales</taxon>
        <taxon>Salinisphaeraceae</taxon>
        <taxon>Salinisphaera</taxon>
    </lineage>
</organism>
<dbReference type="EMBL" id="JBHRSS010000008">
    <property type="protein sequence ID" value="MFC3105413.1"/>
    <property type="molecule type" value="Genomic_DNA"/>
</dbReference>
<proteinExistence type="predicted"/>
<protein>
    <submittedName>
        <fullName evidence="1">STY4526/YPO1902 family pathogenicity island replication protein</fullName>
    </submittedName>
</protein>
<evidence type="ECO:0000313" key="1">
    <source>
        <dbReference type="EMBL" id="MFC3105413.1"/>
    </source>
</evidence>
<comment type="caution">
    <text evidence="1">The sequence shown here is derived from an EMBL/GenBank/DDBJ whole genome shotgun (WGS) entry which is preliminary data.</text>
</comment>